<dbReference type="OrthoDB" id="69177at2759"/>
<accession>A0A9W8HA65</accession>
<keyword evidence="1" id="KW-0479">Metal-binding</keyword>
<sequence length="248" mass="27284">MDDEELDLFGDVTPEEQAAADALYQQRLDAGQAAPAKGRLAQQRRRYLQSGRGPAAFETLRNARPMNFGEVFAAAERQAIIASVHEYVRANQWTTQRHGAFPTRDVPVVATSVADMVAGRLAAALFPRLQEHTGIDARYWTFRDLFVVGYHQDHQRSLDLHSDGCLASLTLLLNDPAEFDGGGTFFAQFGLVVCQTPGDAWIHDSRLEHAGVEITRGQRLVLVAFIDTVSRDPVVALAHRQPAVAAAH</sequence>
<comment type="caution">
    <text evidence="3">The sequence shown here is derived from an EMBL/GenBank/DDBJ whole genome shotgun (WGS) entry which is preliminary data.</text>
</comment>
<evidence type="ECO:0000313" key="4">
    <source>
        <dbReference type="Proteomes" id="UP001140217"/>
    </source>
</evidence>
<keyword evidence="1" id="KW-0408">Iron</keyword>
<dbReference type="Gene3D" id="2.60.120.620">
    <property type="entry name" value="q2cbj1_9rhob like domain"/>
    <property type="match status" value="1"/>
</dbReference>
<evidence type="ECO:0000256" key="1">
    <source>
        <dbReference type="RuleBase" id="RU003682"/>
    </source>
</evidence>
<reference evidence="3" key="1">
    <citation type="submission" date="2022-07" db="EMBL/GenBank/DDBJ databases">
        <title>Phylogenomic reconstructions and comparative analyses of Kickxellomycotina fungi.</title>
        <authorList>
            <person name="Reynolds N.K."/>
            <person name="Stajich J.E."/>
            <person name="Barry K."/>
            <person name="Grigoriev I.V."/>
            <person name="Crous P."/>
            <person name="Smith M.E."/>
        </authorList>
    </citation>
    <scope>NUCLEOTIDE SEQUENCE</scope>
    <source>
        <strain evidence="3">NBRC 105414</strain>
    </source>
</reference>
<dbReference type="InterPro" id="IPR005123">
    <property type="entry name" value="Oxoglu/Fe-dep_dioxygenase_dom"/>
</dbReference>
<keyword evidence="1" id="KW-0560">Oxidoreductase</keyword>
<comment type="similarity">
    <text evidence="1">Belongs to the iron/ascorbate-dependent oxidoreductase family.</text>
</comment>
<dbReference type="PROSITE" id="PS51471">
    <property type="entry name" value="FE2OG_OXY"/>
    <property type="match status" value="1"/>
</dbReference>
<dbReference type="Proteomes" id="UP001140217">
    <property type="component" value="Unassembled WGS sequence"/>
</dbReference>
<evidence type="ECO:0000259" key="2">
    <source>
        <dbReference type="PROSITE" id="PS51471"/>
    </source>
</evidence>
<keyword evidence="4" id="KW-1185">Reference proteome</keyword>
<name>A0A9W8HA65_9FUNG</name>
<protein>
    <recommendedName>
        <fullName evidence="2">Fe2OG dioxygenase domain-containing protein</fullName>
    </recommendedName>
</protein>
<dbReference type="GO" id="GO:0016491">
    <property type="term" value="F:oxidoreductase activity"/>
    <property type="evidence" value="ECO:0007669"/>
    <property type="project" value="UniProtKB-KW"/>
</dbReference>
<evidence type="ECO:0000313" key="3">
    <source>
        <dbReference type="EMBL" id="KAJ2778365.1"/>
    </source>
</evidence>
<dbReference type="EMBL" id="JANBUL010000233">
    <property type="protein sequence ID" value="KAJ2778365.1"/>
    <property type="molecule type" value="Genomic_DNA"/>
</dbReference>
<organism evidence="3 4">
    <name type="scientific">Coemansia javaensis</name>
    <dbReference type="NCBI Taxonomy" id="2761396"/>
    <lineage>
        <taxon>Eukaryota</taxon>
        <taxon>Fungi</taxon>
        <taxon>Fungi incertae sedis</taxon>
        <taxon>Zoopagomycota</taxon>
        <taxon>Kickxellomycotina</taxon>
        <taxon>Kickxellomycetes</taxon>
        <taxon>Kickxellales</taxon>
        <taxon>Kickxellaceae</taxon>
        <taxon>Coemansia</taxon>
    </lineage>
</organism>
<gene>
    <name evidence="3" type="ORF">H4R18_004641</name>
</gene>
<feature type="domain" description="Fe2OG dioxygenase" evidence="2">
    <location>
        <begin position="141"/>
        <end position="228"/>
    </location>
</feature>
<dbReference type="GO" id="GO:0046872">
    <property type="term" value="F:metal ion binding"/>
    <property type="evidence" value="ECO:0007669"/>
    <property type="project" value="UniProtKB-KW"/>
</dbReference>
<dbReference type="AlphaFoldDB" id="A0A9W8HA65"/>
<proteinExistence type="inferred from homology"/>